<evidence type="ECO:0000313" key="2">
    <source>
        <dbReference type="Proteomes" id="UP000196365"/>
    </source>
</evidence>
<dbReference type="OrthoDB" id="5430146at2"/>
<proteinExistence type="predicted"/>
<name>A0A1T4N1A7_9FIRM</name>
<dbReference type="AlphaFoldDB" id="A0A1T4N1A7"/>
<evidence type="ECO:0000313" key="1">
    <source>
        <dbReference type="EMBL" id="SJZ72886.1"/>
    </source>
</evidence>
<accession>A0A1T4N1A7</accession>
<reference evidence="1 2" key="1">
    <citation type="submission" date="2017-02" db="EMBL/GenBank/DDBJ databases">
        <authorList>
            <person name="Peterson S.W."/>
        </authorList>
    </citation>
    <scope>NUCLEOTIDE SEQUENCE [LARGE SCALE GENOMIC DNA]</scope>
    <source>
        <strain evidence="1 2">DSM 15102</strain>
    </source>
</reference>
<keyword evidence="2" id="KW-1185">Reference proteome</keyword>
<gene>
    <name evidence="1" type="ORF">SAMN02745973_01511</name>
</gene>
<protein>
    <submittedName>
        <fullName evidence="1">Uncharacterized protein</fullName>
    </submittedName>
</protein>
<dbReference type="EMBL" id="FUWV01000009">
    <property type="protein sequence ID" value="SJZ72886.1"/>
    <property type="molecule type" value="Genomic_DNA"/>
</dbReference>
<dbReference type="Proteomes" id="UP000196365">
    <property type="component" value="Unassembled WGS sequence"/>
</dbReference>
<sequence>MFTNASSGYQISTLCGSLGTAAACIESVCEPDVAKQLIVKLQNWYKVAKFPTYQPENLNLPLTESESVLYSDSVGKFMEVSGYDIILLNEKNQ</sequence>
<dbReference type="RefSeq" id="WP_087678931.1">
    <property type="nucleotide sequence ID" value="NZ_FUWV01000009.1"/>
</dbReference>
<organism evidence="1 2">
    <name type="scientific">Garciella nitratireducens DSM 15102</name>
    <dbReference type="NCBI Taxonomy" id="1121911"/>
    <lineage>
        <taxon>Bacteria</taxon>
        <taxon>Bacillati</taxon>
        <taxon>Bacillota</taxon>
        <taxon>Clostridia</taxon>
        <taxon>Eubacteriales</taxon>
        <taxon>Eubacteriaceae</taxon>
        <taxon>Garciella</taxon>
    </lineage>
</organism>